<dbReference type="Ensembl" id="ENSMLET00000030015.1">
    <property type="protein sequence ID" value="ENSMLEP00000006775.1"/>
    <property type="gene ID" value="ENSMLEG00000027277.1"/>
</dbReference>
<sequence length="92" mass="9559">MPQNLSSSPHSFPMAGTGPSLHATCCSSSPSHCHGKTGTLGQGGITWDACVIDHPAFSVPSRPPPESLPRTPELLAQGPVSLLTPEKHPRAL</sequence>
<dbReference type="Proteomes" id="UP000233140">
    <property type="component" value="Unassembled WGS sequence"/>
</dbReference>
<dbReference type="GeneTree" id="ENSGT01050000245108"/>
<name>A0A2K5XU24_MANLE</name>
<feature type="region of interest" description="Disordered" evidence="1">
    <location>
        <begin position="1"/>
        <end position="33"/>
    </location>
</feature>
<reference evidence="2" key="1">
    <citation type="submission" date="2025-08" db="UniProtKB">
        <authorList>
            <consortium name="Ensembl"/>
        </authorList>
    </citation>
    <scope>IDENTIFICATION</scope>
</reference>
<accession>A0A2K5XU24</accession>
<reference evidence="2" key="2">
    <citation type="submission" date="2025-09" db="UniProtKB">
        <authorList>
            <consortium name="Ensembl"/>
        </authorList>
    </citation>
    <scope>IDENTIFICATION</scope>
</reference>
<organism evidence="2 3">
    <name type="scientific">Mandrillus leucophaeus</name>
    <name type="common">Drill</name>
    <name type="synonym">Papio leucophaeus</name>
    <dbReference type="NCBI Taxonomy" id="9568"/>
    <lineage>
        <taxon>Eukaryota</taxon>
        <taxon>Metazoa</taxon>
        <taxon>Chordata</taxon>
        <taxon>Craniata</taxon>
        <taxon>Vertebrata</taxon>
        <taxon>Euteleostomi</taxon>
        <taxon>Mammalia</taxon>
        <taxon>Eutheria</taxon>
        <taxon>Euarchontoglires</taxon>
        <taxon>Primates</taxon>
        <taxon>Haplorrhini</taxon>
        <taxon>Catarrhini</taxon>
        <taxon>Cercopithecidae</taxon>
        <taxon>Cercopithecinae</taxon>
        <taxon>Mandrillus</taxon>
    </lineage>
</organism>
<feature type="region of interest" description="Disordered" evidence="1">
    <location>
        <begin position="58"/>
        <end position="92"/>
    </location>
</feature>
<evidence type="ECO:0000313" key="3">
    <source>
        <dbReference type="Proteomes" id="UP000233140"/>
    </source>
</evidence>
<proteinExistence type="predicted"/>
<dbReference type="AlphaFoldDB" id="A0A2K5XU24"/>
<evidence type="ECO:0000313" key="2">
    <source>
        <dbReference type="Ensembl" id="ENSMLEP00000006775.1"/>
    </source>
</evidence>
<feature type="compositionally biased region" description="Polar residues" evidence="1">
    <location>
        <begin position="1"/>
        <end position="10"/>
    </location>
</feature>
<keyword evidence="3" id="KW-1185">Reference proteome</keyword>
<protein>
    <submittedName>
        <fullName evidence="2">Uncharacterized protein</fullName>
    </submittedName>
</protein>
<evidence type="ECO:0000256" key="1">
    <source>
        <dbReference type="SAM" id="MobiDB-lite"/>
    </source>
</evidence>